<name>A0A921ZNP2_MANSE</name>
<dbReference type="Proteomes" id="UP000791440">
    <property type="component" value="Unassembled WGS sequence"/>
</dbReference>
<comment type="caution">
    <text evidence="1">The sequence shown here is derived from an EMBL/GenBank/DDBJ whole genome shotgun (WGS) entry which is preliminary data.</text>
</comment>
<keyword evidence="2" id="KW-1185">Reference proteome</keyword>
<dbReference type="AlphaFoldDB" id="A0A921ZNP2"/>
<protein>
    <submittedName>
        <fullName evidence="1">Uncharacterized protein</fullName>
    </submittedName>
</protein>
<proteinExistence type="predicted"/>
<gene>
    <name evidence="1" type="ORF">O3G_MSEX012375</name>
</gene>
<organism evidence="1 2">
    <name type="scientific">Manduca sexta</name>
    <name type="common">Tobacco hawkmoth</name>
    <name type="synonym">Tobacco hornworm</name>
    <dbReference type="NCBI Taxonomy" id="7130"/>
    <lineage>
        <taxon>Eukaryota</taxon>
        <taxon>Metazoa</taxon>
        <taxon>Ecdysozoa</taxon>
        <taxon>Arthropoda</taxon>
        <taxon>Hexapoda</taxon>
        <taxon>Insecta</taxon>
        <taxon>Pterygota</taxon>
        <taxon>Neoptera</taxon>
        <taxon>Endopterygota</taxon>
        <taxon>Lepidoptera</taxon>
        <taxon>Glossata</taxon>
        <taxon>Ditrysia</taxon>
        <taxon>Bombycoidea</taxon>
        <taxon>Sphingidae</taxon>
        <taxon>Sphinginae</taxon>
        <taxon>Sphingini</taxon>
        <taxon>Manduca</taxon>
    </lineage>
</organism>
<reference evidence="1" key="2">
    <citation type="submission" date="2020-12" db="EMBL/GenBank/DDBJ databases">
        <authorList>
            <person name="Kanost M."/>
        </authorList>
    </citation>
    <scope>NUCLEOTIDE SEQUENCE</scope>
</reference>
<dbReference type="EMBL" id="JH668717">
    <property type="protein sequence ID" value="KAG6461009.1"/>
    <property type="molecule type" value="Genomic_DNA"/>
</dbReference>
<evidence type="ECO:0000313" key="2">
    <source>
        <dbReference type="Proteomes" id="UP000791440"/>
    </source>
</evidence>
<reference evidence="1" key="1">
    <citation type="journal article" date="2016" name="Insect Biochem. Mol. Biol.">
        <title>Multifaceted biological insights from a draft genome sequence of the tobacco hornworm moth, Manduca sexta.</title>
        <authorList>
            <person name="Kanost M.R."/>
            <person name="Arrese E.L."/>
            <person name="Cao X."/>
            <person name="Chen Y.R."/>
            <person name="Chellapilla S."/>
            <person name="Goldsmith M.R."/>
            <person name="Grosse-Wilde E."/>
            <person name="Heckel D.G."/>
            <person name="Herndon N."/>
            <person name="Jiang H."/>
            <person name="Papanicolaou A."/>
            <person name="Qu J."/>
            <person name="Soulages J.L."/>
            <person name="Vogel H."/>
            <person name="Walters J."/>
            <person name="Waterhouse R.M."/>
            <person name="Ahn S.J."/>
            <person name="Almeida F.C."/>
            <person name="An C."/>
            <person name="Aqrawi P."/>
            <person name="Bretschneider A."/>
            <person name="Bryant W.B."/>
            <person name="Bucks S."/>
            <person name="Chao H."/>
            <person name="Chevignon G."/>
            <person name="Christen J.M."/>
            <person name="Clarke D.F."/>
            <person name="Dittmer N.T."/>
            <person name="Ferguson L.C.F."/>
            <person name="Garavelou S."/>
            <person name="Gordon K.H.J."/>
            <person name="Gunaratna R.T."/>
            <person name="Han Y."/>
            <person name="Hauser F."/>
            <person name="He Y."/>
            <person name="Heidel-Fischer H."/>
            <person name="Hirsh A."/>
            <person name="Hu Y."/>
            <person name="Jiang H."/>
            <person name="Kalra D."/>
            <person name="Klinner C."/>
            <person name="Konig C."/>
            <person name="Kovar C."/>
            <person name="Kroll A.R."/>
            <person name="Kuwar S.S."/>
            <person name="Lee S.L."/>
            <person name="Lehman R."/>
            <person name="Li K."/>
            <person name="Li Z."/>
            <person name="Liang H."/>
            <person name="Lovelace S."/>
            <person name="Lu Z."/>
            <person name="Mansfield J.H."/>
            <person name="McCulloch K.J."/>
            <person name="Mathew T."/>
            <person name="Morton B."/>
            <person name="Muzny D.M."/>
            <person name="Neunemann D."/>
            <person name="Ongeri F."/>
            <person name="Pauchet Y."/>
            <person name="Pu L.L."/>
            <person name="Pyrousis I."/>
            <person name="Rao X.J."/>
            <person name="Redding A."/>
            <person name="Roesel C."/>
            <person name="Sanchez-Gracia A."/>
            <person name="Schaack S."/>
            <person name="Shukla A."/>
            <person name="Tetreau G."/>
            <person name="Wang Y."/>
            <person name="Xiong G.H."/>
            <person name="Traut W."/>
            <person name="Walsh T.K."/>
            <person name="Worley K.C."/>
            <person name="Wu D."/>
            <person name="Wu W."/>
            <person name="Wu Y.Q."/>
            <person name="Zhang X."/>
            <person name="Zou Z."/>
            <person name="Zucker H."/>
            <person name="Briscoe A.D."/>
            <person name="Burmester T."/>
            <person name="Clem R.J."/>
            <person name="Feyereisen R."/>
            <person name="Grimmelikhuijzen C.J.P."/>
            <person name="Hamodrakas S.J."/>
            <person name="Hansson B.S."/>
            <person name="Huguet E."/>
            <person name="Jermiin L.S."/>
            <person name="Lan Q."/>
            <person name="Lehman H.K."/>
            <person name="Lorenzen M."/>
            <person name="Merzendorfer H."/>
            <person name="Michalopoulos I."/>
            <person name="Morton D.B."/>
            <person name="Muthukrishnan S."/>
            <person name="Oakeshott J.G."/>
            <person name="Palmer W."/>
            <person name="Park Y."/>
            <person name="Passarelli A.L."/>
            <person name="Rozas J."/>
            <person name="Schwartz L.M."/>
            <person name="Smith W."/>
            <person name="Southgate A."/>
            <person name="Vilcinskas A."/>
            <person name="Vogt R."/>
            <person name="Wang P."/>
            <person name="Werren J."/>
            <person name="Yu X.Q."/>
            <person name="Zhou J.J."/>
            <person name="Brown S.J."/>
            <person name="Scherer S.E."/>
            <person name="Richards S."/>
            <person name="Blissard G.W."/>
        </authorList>
    </citation>
    <scope>NUCLEOTIDE SEQUENCE</scope>
</reference>
<sequence>MKPGKILQILCRRVRFLLFTLDAEQSVSILQAVSTVMNCEVPPGSGGSFILLVIY</sequence>
<evidence type="ECO:0000313" key="1">
    <source>
        <dbReference type="EMBL" id="KAG6461009.1"/>
    </source>
</evidence>
<accession>A0A921ZNP2</accession>